<dbReference type="OrthoDB" id="3184970at2759"/>
<evidence type="ECO:0000313" key="2">
    <source>
        <dbReference type="EMBL" id="TDL21413.1"/>
    </source>
</evidence>
<dbReference type="AlphaFoldDB" id="A0A4Y7Q190"/>
<dbReference type="EMBL" id="ML170181">
    <property type="protein sequence ID" value="TDL21413.1"/>
    <property type="molecule type" value="Genomic_DNA"/>
</dbReference>
<dbReference type="SUPFAM" id="SSF54695">
    <property type="entry name" value="POZ domain"/>
    <property type="match status" value="1"/>
</dbReference>
<dbReference type="Proteomes" id="UP000294933">
    <property type="component" value="Unassembled WGS sequence"/>
</dbReference>
<evidence type="ECO:0000259" key="1">
    <source>
        <dbReference type="PROSITE" id="PS50097"/>
    </source>
</evidence>
<keyword evidence="3" id="KW-1185">Reference proteome</keyword>
<dbReference type="VEuPathDB" id="FungiDB:BD410DRAFT_771633"/>
<sequence>MSHFLADCATAEAASVPLPREVHPSYSDPNADILLESGDGVEFHVHSLIMKMSSGFFRDMLGLPGNLDNQEPIVMEESAIIVGKLLDLVYPNTGSPEIDPSLIWEVATAGDKYDMPPALRNLRYIVESKMHANQLDPIVTYSYACRFGWEDVAKAASTKTLDIDLSTLDESQISIMDCRGLFRLQNLHRARREAAFELLDIAYEPDSHHVAFHRCTTGQLFEPINSCCMTRGDFPFWILLKQSVSRELEKFSSGKTLHDDEFWRRSEFNELWKTSFPSHKCNGYDCKAFDRLATKLEVLRVLNSEHVPKTV</sequence>
<dbReference type="SMART" id="SM00225">
    <property type="entry name" value="BTB"/>
    <property type="match status" value="1"/>
</dbReference>
<dbReference type="STRING" id="50990.A0A4Y7Q190"/>
<name>A0A4Y7Q190_9AGAM</name>
<protein>
    <recommendedName>
        <fullName evidence="1">BTB domain-containing protein</fullName>
    </recommendedName>
</protein>
<proteinExistence type="predicted"/>
<dbReference type="CDD" id="cd18186">
    <property type="entry name" value="BTB_POZ_ZBTB_KLHL-like"/>
    <property type="match status" value="1"/>
</dbReference>
<organism evidence="2 3">
    <name type="scientific">Rickenella mellea</name>
    <dbReference type="NCBI Taxonomy" id="50990"/>
    <lineage>
        <taxon>Eukaryota</taxon>
        <taxon>Fungi</taxon>
        <taxon>Dikarya</taxon>
        <taxon>Basidiomycota</taxon>
        <taxon>Agaricomycotina</taxon>
        <taxon>Agaricomycetes</taxon>
        <taxon>Hymenochaetales</taxon>
        <taxon>Rickenellaceae</taxon>
        <taxon>Rickenella</taxon>
    </lineage>
</organism>
<reference evidence="2 3" key="1">
    <citation type="submission" date="2018-06" db="EMBL/GenBank/DDBJ databases">
        <title>A transcriptomic atlas of mushroom development highlights an independent origin of complex multicellularity.</title>
        <authorList>
            <consortium name="DOE Joint Genome Institute"/>
            <person name="Krizsan K."/>
            <person name="Almasi E."/>
            <person name="Merenyi Z."/>
            <person name="Sahu N."/>
            <person name="Viragh M."/>
            <person name="Koszo T."/>
            <person name="Mondo S."/>
            <person name="Kiss B."/>
            <person name="Balint B."/>
            <person name="Kues U."/>
            <person name="Barry K."/>
            <person name="Hegedus J.C."/>
            <person name="Henrissat B."/>
            <person name="Johnson J."/>
            <person name="Lipzen A."/>
            <person name="Ohm R."/>
            <person name="Nagy I."/>
            <person name="Pangilinan J."/>
            <person name="Yan J."/>
            <person name="Xiong Y."/>
            <person name="Grigoriev I.V."/>
            <person name="Hibbett D.S."/>
            <person name="Nagy L.G."/>
        </authorList>
    </citation>
    <scope>NUCLEOTIDE SEQUENCE [LARGE SCALE GENOMIC DNA]</scope>
    <source>
        <strain evidence="2 3">SZMC22713</strain>
    </source>
</reference>
<dbReference type="Gene3D" id="3.30.710.10">
    <property type="entry name" value="Potassium Channel Kv1.1, Chain A"/>
    <property type="match status" value="1"/>
</dbReference>
<dbReference type="Pfam" id="PF00651">
    <property type="entry name" value="BTB"/>
    <property type="match status" value="1"/>
</dbReference>
<dbReference type="InterPro" id="IPR000210">
    <property type="entry name" value="BTB/POZ_dom"/>
</dbReference>
<dbReference type="InterPro" id="IPR011333">
    <property type="entry name" value="SKP1/BTB/POZ_sf"/>
</dbReference>
<dbReference type="PROSITE" id="PS50097">
    <property type="entry name" value="BTB"/>
    <property type="match status" value="1"/>
</dbReference>
<accession>A0A4Y7Q190</accession>
<gene>
    <name evidence="2" type="ORF">BD410DRAFT_771633</name>
</gene>
<evidence type="ECO:0000313" key="3">
    <source>
        <dbReference type="Proteomes" id="UP000294933"/>
    </source>
</evidence>
<feature type="domain" description="BTB" evidence="1">
    <location>
        <begin position="31"/>
        <end position="90"/>
    </location>
</feature>